<reference evidence="4" key="1">
    <citation type="submission" date="2017-02" db="UniProtKB">
        <authorList>
            <consortium name="WormBaseParasite"/>
        </authorList>
    </citation>
    <scope>IDENTIFICATION</scope>
</reference>
<accession>A0A0N4XQG6</accession>
<gene>
    <name evidence="2" type="ORF">NBR_LOCUS4768</name>
</gene>
<keyword evidence="3" id="KW-1185">Reference proteome</keyword>
<evidence type="ECO:0000256" key="1">
    <source>
        <dbReference type="SAM" id="MobiDB-lite"/>
    </source>
</evidence>
<proteinExistence type="predicted"/>
<dbReference type="EMBL" id="UYSL01009641">
    <property type="protein sequence ID" value="VDL68357.1"/>
    <property type="molecule type" value="Genomic_DNA"/>
</dbReference>
<name>A0A0N4XQG6_NIPBR</name>
<feature type="region of interest" description="Disordered" evidence="1">
    <location>
        <begin position="1"/>
        <end position="45"/>
    </location>
</feature>
<evidence type="ECO:0000313" key="3">
    <source>
        <dbReference type="Proteomes" id="UP000271162"/>
    </source>
</evidence>
<sequence length="79" mass="8701">MSGQIEKADVPANTTKADRLGGDKRKMQGGLIVSRTKAEGEPSRHIASDVLRRGSAEFPVENLGHNLFHIKVNLHDRKL</sequence>
<evidence type="ECO:0000313" key="2">
    <source>
        <dbReference type="EMBL" id="VDL68357.1"/>
    </source>
</evidence>
<feature type="compositionally biased region" description="Basic and acidic residues" evidence="1">
    <location>
        <begin position="36"/>
        <end position="45"/>
    </location>
</feature>
<evidence type="ECO:0000313" key="4">
    <source>
        <dbReference type="WBParaSite" id="NBR_0000476801-mRNA-1"/>
    </source>
</evidence>
<dbReference type="WBParaSite" id="NBR_0000476801-mRNA-1">
    <property type="protein sequence ID" value="NBR_0000476801-mRNA-1"/>
    <property type="gene ID" value="NBR_0000476801"/>
</dbReference>
<dbReference type="Proteomes" id="UP000271162">
    <property type="component" value="Unassembled WGS sequence"/>
</dbReference>
<reference evidence="2 3" key="2">
    <citation type="submission" date="2018-11" db="EMBL/GenBank/DDBJ databases">
        <authorList>
            <consortium name="Pathogen Informatics"/>
        </authorList>
    </citation>
    <scope>NUCLEOTIDE SEQUENCE [LARGE SCALE GENOMIC DNA]</scope>
</reference>
<feature type="compositionally biased region" description="Basic and acidic residues" evidence="1">
    <location>
        <begin position="16"/>
        <end position="26"/>
    </location>
</feature>
<organism evidence="4">
    <name type="scientific">Nippostrongylus brasiliensis</name>
    <name type="common">Rat hookworm</name>
    <dbReference type="NCBI Taxonomy" id="27835"/>
    <lineage>
        <taxon>Eukaryota</taxon>
        <taxon>Metazoa</taxon>
        <taxon>Ecdysozoa</taxon>
        <taxon>Nematoda</taxon>
        <taxon>Chromadorea</taxon>
        <taxon>Rhabditida</taxon>
        <taxon>Rhabditina</taxon>
        <taxon>Rhabditomorpha</taxon>
        <taxon>Strongyloidea</taxon>
        <taxon>Heligmosomidae</taxon>
        <taxon>Nippostrongylus</taxon>
    </lineage>
</organism>
<dbReference type="AlphaFoldDB" id="A0A0N4XQG6"/>
<protein>
    <submittedName>
        <fullName evidence="4">50S ribosomal protein L27</fullName>
    </submittedName>
</protein>